<name>A0ABV3CC44_9ACTN</name>
<dbReference type="Gene3D" id="1.10.10.10">
    <property type="entry name" value="Winged helix-like DNA-binding domain superfamily/Winged helix DNA-binding domain"/>
    <property type="match status" value="1"/>
</dbReference>
<evidence type="ECO:0000256" key="6">
    <source>
        <dbReference type="ARBA" id="ARBA00023163"/>
    </source>
</evidence>
<organism evidence="7 8">
    <name type="scientific">Streptomyces narbonensis</name>
    <dbReference type="NCBI Taxonomy" id="67333"/>
    <lineage>
        <taxon>Bacteria</taxon>
        <taxon>Bacillati</taxon>
        <taxon>Actinomycetota</taxon>
        <taxon>Actinomycetes</taxon>
        <taxon>Kitasatosporales</taxon>
        <taxon>Streptomycetaceae</taxon>
        <taxon>Streptomyces</taxon>
    </lineage>
</organism>
<evidence type="ECO:0000256" key="3">
    <source>
        <dbReference type="ARBA" id="ARBA00022833"/>
    </source>
</evidence>
<evidence type="ECO:0000256" key="5">
    <source>
        <dbReference type="ARBA" id="ARBA00023125"/>
    </source>
</evidence>
<dbReference type="InterPro" id="IPR036388">
    <property type="entry name" value="WH-like_DNA-bd_sf"/>
</dbReference>
<keyword evidence="4" id="KW-0805">Transcription regulation</keyword>
<keyword evidence="5" id="KW-0238">DNA-binding</keyword>
<dbReference type="InterPro" id="IPR036390">
    <property type="entry name" value="WH_DNA-bd_sf"/>
</dbReference>
<comment type="similarity">
    <text evidence="1">Belongs to the Fur family.</text>
</comment>
<evidence type="ECO:0000256" key="2">
    <source>
        <dbReference type="ARBA" id="ARBA00022491"/>
    </source>
</evidence>
<dbReference type="Pfam" id="PF01475">
    <property type="entry name" value="FUR"/>
    <property type="match status" value="1"/>
</dbReference>
<dbReference type="CDD" id="cd07153">
    <property type="entry name" value="Fur_like"/>
    <property type="match status" value="1"/>
</dbReference>
<gene>
    <name evidence="7" type="ORF">AB0A88_17010</name>
</gene>
<dbReference type="InterPro" id="IPR002481">
    <property type="entry name" value="FUR"/>
</dbReference>
<evidence type="ECO:0000256" key="1">
    <source>
        <dbReference type="ARBA" id="ARBA00007957"/>
    </source>
</evidence>
<dbReference type="Proteomes" id="UP001551329">
    <property type="component" value="Unassembled WGS sequence"/>
</dbReference>
<evidence type="ECO:0000313" key="8">
    <source>
        <dbReference type="Proteomes" id="UP001551329"/>
    </source>
</evidence>
<keyword evidence="6" id="KW-0804">Transcription</keyword>
<dbReference type="Gene3D" id="3.30.1490.190">
    <property type="match status" value="1"/>
</dbReference>
<dbReference type="SUPFAM" id="SSF46785">
    <property type="entry name" value="Winged helix' DNA-binding domain"/>
    <property type="match status" value="1"/>
</dbReference>
<proteinExistence type="inferred from homology"/>
<sequence>MSDLLERLRARGWRMTPQRRVVAEVLDGDHVHLTAEEVQARAAQRLPEISRATVYNVLGGLVLLGEVAEVSALGGAKRYDPNAHPPHEHLVCTRCGTMRDVHPTGDPLTALPEEERFGFTVLAAEITYRGLCPQCVPGPPHG</sequence>
<evidence type="ECO:0000313" key="7">
    <source>
        <dbReference type="EMBL" id="MEU7071825.1"/>
    </source>
</evidence>
<dbReference type="EMBL" id="JBEZAE010000009">
    <property type="protein sequence ID" value="MEU7071825.1"/>
    <property type="molecule type" value="Genomic_DNA"/>
</dbReference>
<keyword evidence="2" id="KW-0678">Repressor</keyword>
<accession>A0ABV3CC44</accession>
<dbReference type="InterPro" id="IPR043135">
    <property type="entry name" value="Fur_C"/>
</dbReference>
<reference evidence="7 8" key="1">
    <citation type="submission" date="2024-06" db="EMBL/GenBank/DDBJ databases">
        <title>The Natural Products Discovery Center: Release of the First 8490 Sequenced Strains for Exploring Actinobacteria Biosynthetic Diversity.</title>
        <authorList>
            <person name="Kalkreuter E."/>
            <person name="Kautsar S.A."/>
            <person name="Yang D."/>
            <person name="Bader C.D."/>
            <person name="Teijaro C.N."/>
            <person name="Fluegel L."/>
            <person name="Davis C.M."/>
            <person name="Simpson J.R."/>
            <person name="Lauterbach L."/>
            <person name="Steele A.D."/>
            <person name="Gui C."/>
            <person name="Meng S."/>
            <person name="Li G."/>
            <person name="Viehrig K."/>
            <person name="Ye F."/>
            <person name="Su P."/>
            <person name="Kiefer A.F."/>
            <person name="Nichols A."/>
            <person name="Cepeda A.J."/>
            <person name="Yan W."/>
            <person name="Fan B."/>
            <person name="Jiang Y."/>
            <person name="Adhikari A."/>
            <person name="Zheng C.-J."/>
            <person name="Schuster L."/>
            <person name="Cowan T.M."/>
            <person name="Smanski M.J."/>
            <person name="Chevrette M.G."/>
            <person name="De Carvalho L.P.S."/>
            <person name="Shen B."/>
        </authorList>
    </citation>
    <scope>NUCLEOTIDE SEQUENCE [LARGE SCALE GENOMIC DNA]</scope>
    <source>
        <strain evidence="7 8">NPDC045974</strain>
    </source>
</reference>
<dbReference type="PANTHER" id="PTHR33202">
    <property type="entry name" value="ZINC UPTAKE REGULATION PROTEIN"/>
    <property type="match status" value="1"/>
</dbReference>
<dbReference type="RefSeq" id="WP_358470760.1">
    <property type="nucleotide sequence ID" value="NZ_JBEZAE010000009.1"/>
</dbReference>
<keyword evidence="3" id="KW-0862">Zinc</keyword>
<comment type="caution">
    <text evidence="7">The sequence shown here is derived from an EMBL/GenBank/DDBJ whole genome shotgun (WGS) entry which is preliminary data.</text>
</comment>
<dbReference type="PANTHER" id="PTHR33202:SF22">
    <property type="entry name" value="HYDROGEN PEROXIDE SENSITIVE REPRESSOR"/>
    <property type="match status" value="1"/>
</dbReference>
<keyword evidence="8" id="KW-1185">Reference proteome</keyword>
<evidence type="ECO:0000256" key="4">
    <source>
        <dbReference type="ARBA" id="ARBA00023015"/>
    </source>
</evidence>
<protein>
    <submittedName>
        <fullName evidence="7">Fur family transcriptional regulator</fullName>
    </submittedName>
</protein>